<keyword evidence="6" id="KW-1185">Reference proteome</keyword>
<dbReference type="GO" id="GO:0046166">
    <property type="term" value="P:glyceraldehyde-3-phosphate biosynthetic process"/>
    <property type="evidence" value="ECO:0007669"/>
    <property type="project" value="TreeGrafter"/>
</dbReference>
<proteinExistence type="inferred from homology"/>
<dbReference type="GO" id="GO:0004807">
    <property type="term" value="F:triose-phosphate isomerase activity"/>
    <property type="evidence" value="ECO:0007669"/>
    <property type="project" value="UniProtKB-EC"/>
</dbReference>
<dbReference type="GO" id="GO:0006096">
    <property type="term" value="P:glycolytic process"/>
    <property type="evidence" value="ECO:0007669"/>
    <property type="project" value="UniProtKB-UniPathway"/>
</dbReference>
<dbReference type="InterPro" id="IPR000652">
    <property type="entry name" value="Triosephosphate_isomerase"/>
</dbReference>
<dbReference type="OrthoDB" id="6715177at2759"/>
<dbReference type="CDD" id="cd00311">
    <property type="entry name" value="TIM"/>
    <property type="match status" value="1"/>
</dbReference>
<comment type="subunit">
    <text evidence="2">Homodimer.</text>
</comment>
<comment type="catalytic activity">
    <reaction evidence="4">
        <text>D-glyceraldehyde 3-phosphate = dihydroxyacetone phosphate</text>
        <dbReference type="Rhea" id="RHEA:18585"/>
        <dbReference type="ChEBI" id="CHEBI:57642"/>
        <dbReference type="ChEBI" id="CHEBI:59776"/>
        <dbReference type="EC" id="5.3.1.1"/>
    </reaction>
</comment>
<protein>
    <recommendedName>
        <fullName evidence="4">Triosephosphate isomerase</fullName>
        <ecNumber evidence="4">5.3.1.1</ecNumber>
    </recommendedName>
</protein>
<dbReference type="EMBL" id="AZGZ01000036">
    <property type="protein sequence ID" value="KZZ87254.1"/>
    <property type="molecule type" value="Genomic_DNA"/>
</dbReference>
<name>A0A167VA62_9EURO</name>
<keyword evidence="4" id="KW-0324">Glycolysis</keyword>
<dbReference type="EC" id="5.3.1.1" evidence="4"/>
<dbReference type="SUPFAM" id="SSF51351">
    <property type="entry name" value="Triosephosphate isomerase (TIM)"/>
    <property type="match status" value="1"/>
</dbReference>
<dbReference type="GO" id="GO:0006094">
    <property type="term" value="P:gluconeogenesis"/>
    <property type="evidence" value="ECO:0007669"/>
    <property type="project" value="UniProtKB-UniPathway"/>
</dbReference>
<dbReference type="GO" id="GO:0005829">
    <property type="term" value="C:cytosol"/>
    <property type="evidence" value="ECO:0007669"/>
    <property type="project" value="TreeGrafter"/>
</dbReference>
<comment type="pathway">
    <text evidence="4">Carbohydrate biosynthesis; gluconeogenesis.</text>
</comment>
<dbReference type="AlphaFoldDB" id="A0A167VA62"/>
<dbReference type="Proteomes" id="UP000242877">
    <property type="component" value="Unassembled WGS sequence"/>
</dbReference>
<dbReference type="GO" id="GO:0019563">
    <property type="term" value="P:glycerol catabolic process"/>
    <property type="evidence" value="ECO:0007669"/>
    <property type="project" value="TreeGrafter"/>
</dbReference>
<dbReference type="VEuPathDB" id="FungiDB:AAP_05778"/>
<dbReference type="Pfam" id="PF00121">
    <property type="entry name" value="TIM"/>
    <property type="match status" value="1"/>
</dbReference>
<gene>
    <name evidence="5" type="ORF">AAP_05778</name>
</gene>
<sequence length="282" mass="31035">MSTKYPVIPDTLLIISLKMYFNPHQTLKYLKDLLDVENHVLLPQNRDKILLALIPDFLSIWPCSQIIRSQFPESFPAPTEKPTGDRPLPFLLGAQDCFWEDKGAYTGEISPLHLSQLGVSIVEIGHAERRDIFNETDEMTAKKATAISRNGMIPLVCIGEIDGPGPVSLAVKQCETQVKAVLDALDEEAPVIFAYEPVWAIGRPHPASVAHVEAVVKGVRELIGDRKGTVKIIYGGSAGPGLWSEGGLEKAVDGMFLGRFAHQVDGVRMVIREIEDGPEMLM</sequence>
<dbReference type="PANTHER" id="PTHR21139">
    <property type="entry name" value="TRIOSEPHOSPHATE ISOMERASE"/>
    <property type="match status" value="1"/>
</dbReference>
<keyword evidence="3 4" id="KW-0413">Isomerase</keyword>
<evidence type="ECO:0000313" key="6">
    <source>
        <dbReference type="Proteomes" id="UP000242877"/>
    </source>
</evidence>
<reference evidence="5 6" key="1">
    <citation type="journal article" date="2016" name="Genome Biol. Evol.">
        <title>Divergent and convergent evolution of fungal pathogenicity.</title>
        <authorList>
            <person name="Shang Y."/>
            <person name="Xiao G."/>
            <person name="Zheng P."/>
            <person name="Cen K."/>
            <person name="Zhan S."/>
            <person name="Wang C."/>
        </authorList>
    </citation>
    <scope>NUCLEOTIDE SEQUENCE [LARGE SCALE GENOMIC DNA]</scope>
    <source>
        <strain evidence="5 6">ARSEF 7405</strain>
    </source>
</reference>
<keyword evidence="4" id="KW-0312">Gluconeogenesis</keyword>
<dbReference type="PROSITE" id="PS51440">
    <property type="entry name" value="TIM_2"/>
    <property type="match status" value="1"/>
</dbReference>
<evidence type="ECO:0000256" key="1">
    <source>
        <dbReference type="ARBA" id="ARBA00007422"/>
    </source>
</evidence>
<dbReference type="Gene3D" id="3.20.20.70">
    <property type="entry name" value="Aldolase class I"/>
    <property type="match status" value="1"/>
</dbReference>
<accession>A0A167VA62</accession>
<dbReference type="PANTHER" id="PTHR21139:SF2">
    <property type="entry name" value="TRIOSEPHOSPHATE ISOMERASE"/>
    <property type="match status" value="1"/>
</dbReference>
<dbReference type="UniPathway" id="UPA00138"/>
<comment type="caution">
    <text evidence="5">The sequence shown here is derived from an EMBL/GenBank/DDBJ whole genome shotgun (WGS) entry which is preliminary data.</text>
</comment>
<evidence type="ECO:0000256" key="4">
    <source>
        <dbReference type="RuleBase" id="RU363013"/>
    </source>
</evidence>
<evidence type="ECO:0000313" key="5">
    <source>
        <dbReference type="EMBL" id="KZZ87254.1"/>
    </source>
</evidence>
<evidence type="ECO:0000256" key="3">
    <source>
        <dbReference type="ARBA" id="ARBA00023235"/>
    </source>
</evidence>
<dbReference type="UniPathway" id="UPA00109">
    <property type="reaction ID" value="UER00189"/>
</dbReference>
<dbReference type="FunFam" id="3.20.20.70:FF:000270">
    <property type="entry name" value="Triosephosphate isomerase"/>
    <property type="match status" value="1"/>
</dbReference>
<comment type="similarity">
    <text evidence="1 4">Belongs to the triosephosphate isomerase family.</text>
</comment>
<evidence type="ECO:0000256" key="2">
    <source>
        <dbReference type="ARBA" id="ARBA00011738"/>
    </source>
</evidence>
<comment type="pathway">
    <text evidence="4">Carbohydrate degradation; glycolysis; D-glyceraldehyde 3-phosphate from glycerone phosphate: step 1/1.</text>
</comment>
<dbReference type="InterPro" id="IPR013785">
    <property type="entry name" value="Aldolase_TIM"/>
</dbReference>
<organism evidence="5 6">
    <name type="scientific">Ascosphaera apis ARSEF 7405</name>
    <dbReference type="NCBI Taxonomy" id="392613"/>
    <lineage>
        <taxon>Eukaryota</taxon>
        <taxon>Fungi</taxon>
        <taxon>Dikarya</taxon>
        <taxon>Ascomycota</taxon>
        <taxon>Pezizomycotina</taxon>
        <taxon>Eurotiomycetes</taxon>
        <taxon>Eurotiomycetidae</taxon>
        <taxon>Onygenales</taxon>
        <taxon>Ascosphaeraceae</taxon>
        <taxon>Ascosphaera</taxon>
    </lineage>
</organism>
<dbReference type="InterPro" id="IPR035990">
    <property type="entry name" value="TIM_sf"/>
</dbReference>